<name>A0AA38HHA0_9CUCU</name>
<evidence type="ECO:0000256" key="7">
    <source>
        <dbReference type="RuleBase" id="RU004527"/>
    </source>
</evidence>
<keyword evidence="11" id="KW-1185">Reference proteome</keyword>
<keyword evidence="2 6" id="KW-0547">Nucleotide-binding</keyword>
<evidence type="ECO:0000256" key="5">
    <source>
        <dbReference type="ARBA" id="ARBA00023172"/>
    </source>
</evidence>
<dbReference type="GO" id="GO:0003697">
    <property type="term" value="F:single-stranded DNA binding"/>
    <property type="evidence" value="ECO:0007669"/>
    <property type="project" value="InterPro"/>
</dbReference>
<protein>
    <recommendedName>
        <fullName evidence="12">Recombinase A</fullName>
    </recommendedName>
</protein>
<comment type="similarity">
    <text evidence="1 6">Belongs to the RecA family.</text>
</comment>
<keyword evidence="5 7" id="KW-0233">DNA recombination</keyword>
<dbReference type="NCBIfam" id="TIGR02012">
    <property type="entry name" value="tigrfam_recA"/>
    <property type="match status" value="1"/>
</dbReference>
<dbReference type="GO" id="GO:0005524">
    <property type="term" value="F:ATP binding"/>
    <property type="evidence" value="ECO:0007669"/>
    <property type="project" value="UniProtKB-KW"/>
</dbReference>
<comment type="caution">
    <text evidence="10">The sequence shown here is derived from an EMBL/GenBank/DDBJ whole genome shotgun (WGS) entry which is preliminary data.</text>
</comment>
<dbReference type="HAMAP" id="MF_00268">
    <property type="entry name" value="RecA"/>
    <property type="match status" value="1"/>
</dbReference>
<dbReference type="PROSITE" id="PS50163">
    <property type="entry name" value="RECA_3"/>
    <property type="match status" value="1"/>
</dbReference>
<organism evidence="10 11">
    <name type="scientific">Zophobas morio</name>
    <dbReference type="NCBI Taxonomy" id="2755281"/>
    <lineage>
        <taxon>Eukaryota</taxon>
        <taxon>Metazoa</taxon>
        <taxon>Ecdysozoa</taxon>
        <taxon>Arthropoda</taxon>
        <taxon>Hexapoda</taxon>
        <taxon>Insecta</taxon>
        <taxon>Pterygota</taxon>
        <taxon>Neoptera</taxon>
        <taxon>Endopterygota</taxon>
        <taxon>Coleoptera</taxon>
        <taxon>Polyphaga</taxon>
        <taxon>Cucujiformia</taxon>
        <taxon>Tenebrionidae</taxon>
        <taxon>Zophobas</taxon>
    </lineage>
</organism>
<keyword evidence="4 7" id="KW-0238">DNA-binding</keyword>
<feature type="domain" description="RecA family profile 2" evidence="9">
    <location>
        <begin position="202"/>
        <end position="275"/>
    </location>
</feature>
<dbReference type="CDD" id="cd00983">
    <property type="entry name" value="RecA"/>
    <property type="match status" value="1"/>
</dbReference>
<dbReference type="GO" id="GO:0140664">
    <property type="term" value="F:ATP-dependent DNA damage sensor activity"/>
    <property type="evidence" value="ECO:0007669"/>
    <property type="project" value="InterPro"/>
</dbReference>
<evidence type="ECO:0000259" key="8">
    <source>
        <dbReference type="PROSITE" id="PS50162"/>
    </source>
</evidence>
<sequence length="291" mass="31472">MSEKNIYDDPKLISVLKDIEKSFGKGAIMKLGDKADLDIEVIPTGSFLIDQAIGVGGYPKGRIVEIYGPESSGKTTLTLHAIAEAQKAGGTAAFIDAEHALDPKYAKNIGVDLKNLIVSQPESAEQALDILEMLVKSNAVDILIVDSVAALVPKQELEGEMGDQQIGMQARLMSKALRKLNGIISRTNSTVIFINQLREKVGVMFGNPEVTPGGKALRYYSSLRLEIRKGETLMQNGSPVANKMKVKVTKNKVAPPFKNCQITIAYNKGIDNISEIIELASLYDIINKAGA</sequence>
<evidence type="ECO:0000256" key="3">
    <source>
        <dbReference type="ARBA" id="ARBA00022840"/>
    </source>
</evidence>
<dbReference type="PANTHER" id="PTHR45900:SF1">
    <property type="entry name" value="MITOCHONDRIAL DNA REPAIR PROTEIN RECA HOMOLOG-RELATED"/>
    <property type="match status" value="1"/>
</dbReference>
<dbReference type="InterPro" id="IPR013765">
    <property type="entry name" value="DNA_recomb/repair_RecA"/>
</dbReference>
<dbReference type="InterPro" id="IPR049428">
    <property type="entry name" value="RecA-like_N"/>
</dbReference>
<dbReference type="Pfam" id="PF00154">
    <property type="entry name" value="RecA_N"/>
    <property type="match status" value="1"/>
</dbReference>
<reference evidence="10" key="1">
    <citation type="journal article" date="2023" name="G3 (Bethesda)">
        <title>Whole genome assemblies of Zophobas morio and Tenebrio molitor.</title>
        <authorList>
            <person name="Kaur S."/>
            <person name="Stinson S.A."/>
            <person name="diCenzo G.C."/>
        </authorList>
    </citation>
    <scope>NUCLEOTIDE SEQUENCE</scope>
    <source>
        <strain evidence="10">QUZm001</strain>
    </source>
</reference>
<evidence type="ECO:0000256" key="2">
    <source>
        <dbReference type="ARBA" id="ARBA00022741"/>
    </source>
</evidence>
<dbReference type="InterPro" id="IPR020588">
    <property type="entry name" value="RecA_ATP-bd"/>
</dbReference>
<gene>
    <name evidence="10" type="ORF">Zmor_008761</name>
</gene>
<dbReference type="PRINTS" id="PR00142">
    <property type="entry name" value="RECA"/>
</dbReference>
<dbReference type="SUPFAM" id="SSF52540">
    <property type="entry name" value="P-loop containing nucleoside triphosphate hydrolases"/>
    <property type="match status" value="1"/>
</dbReference>
<accession>A0AA38HHA0</accession>
<dbReference type="FunFam" id="3.40.50.300:FF:000087">
    <property type="entry name" value="Recombinase RecA"/>
    <property type="match status" value="1"/>
</dbReference>
<dbReference type="InterPro" id="IPR020587">
    <property type="entry name" value="RecA_monomer-monomer_interface"/>
</dbReference>
<dbReference type="GO" id="GO:0006310">
    <property type="term" value="P:DNA recombination"/>
    <property type="evidence" value="ECO:0007669"/>
    <property type="project" value="UniProtKB-KW"/>
</dbReference>
<dbReference type="Gene3D" id="3.40.50.300">
    <property type="entry name" value="P-loop containing nucleotide triphosphate hydrolases"/>
    <property type="match status" value="1"/>
</dbReference>
<feature type="domain" description="RecA family profile 1" evidence="8">
    <location>
        <begin position="38"/>
        <end position="197"/>
    </location>
</feature>
<keyword evidence="3 6" id="KW-0067">ATP-binding</keyword>
<proteinExistence type="inferred from homology"/>
<dbReference type="EMBL" id="JALNTZ010002296">
    <property type="protein sequence ID" value="KAJ3618749.1"/>
    <property type="molecule type" value="Genomic_DNA"/>
</dbReference>
<evidence type="ECO:0000259" key="9">
    <source>
        <dbReference type="PROSITE" id="PS50163"/>
    </source>
</evidence>
<evidence type="ECO:0000313" key="11">
    <source>
        <dbReference type="Proteomes" id="UP001168821"/>
    </source>
</evidence>
<evidence type="ECO:0000256" key="6">
    <source>
        <dbReference type="RuleBase" id="RU003422"/>
    </source>
</evidence>
<dbReference type="SMART" id="SM00382">
    <property type="entry name" value="AAA"/>
    <property type="match status" value="1"/>
</dbReference>
<dbReference type="GO" id="GO:0006281">
    <property type="term" value="P:DNA repair"/>
    <property type="evidence" value="ECO:0007669"/>
    <property type="project" value="InterPro"/>
</dbReference>
<evidence type="ECO:0008006" key="12">
    <source>
        <dbReference type="Google" id="ProtNLM"/>
    </source>
</evidence>
<dbReference type="AlphaFoldDB" id="A0AA38HHA0"/>
<evidence type="ECO:0000313" key="10">
    <source>
        <dbReference type="EMBL" id="KAJ3618749.1"/>
    </source>
</evidence>
<dbReference type="InterPro" id="IPR003593">
    <property type="entry name" value="AAA+_ATPase"/>
</dbReference>
<evidence type="ECO:0000256" key="4">
    <source>
        <dbReference type="ARBA" id="ARBA00023125"/>
    </source>
</evidence>
<dbReference type="InterPro" id="IPR027417">
    <property type="entry name" value="P-loop_NTPase"/>
</dbReference>
<keyword evidence="7" id="KW-0227">DNA damage</keyword>
<dbReference type="PANTHER" id="PTHR45900">
    <property type="entry name" value="RECA"/>
    <property type="match status" value="1"/>
</dbReference>
<dbReference type="GO" id="GO:0005829">
    <property type="term" value="C:cytosol"/>
    <property type="evidence" value="ECO:0007669"/>
    <property type="project" value="TreeGrafter"/>
</dbReference>
<evidence type="ECO:0000256" key="1">
    <source>
        <dbReference type="ARBA" id="ARBA00009391"/>
    </source>
</evidence>
<dbReference type="Proteomes" id="UP001168821">
    <property type="component" value="Unassembled WGS sequence"/>
</dbReference>
<dbReference type="PROSITE" id="PS50162">
    <property type="entry name" value="RECA_2"/>
    <property type="match status" value="1"/>
</dbReference>